<dbReference type="InterPro" id="IPR018000">
    <property type="entry name" value="Neurotransmitter_ion_chnl_CS"/>
</dbReference>
<dbReference type="InterPro" id="IPR036734">
    <property type="entry name" value="Neur_chan_lig-bd_sf"/>
</dbReference>
<comment type="caution">
    <text evidence="3">Lacks conserved residue(s) required for the propagation of feature annotation.</text>
</comment>
<keyword evidence="6" id="KW-1185">Reference proteome</keyword>
<organism evidence="5 6">
    <name type="scientific">Petrolisthes cinctipes</name>
    <name type="common">Flat porcelain crab</name>
    <dbReference type="NCBI Taxonomy" id="88211"/>
    <lineage>
        <taxon>Eukaryota</taxon>
        <taxon>Metazoa</taxon>
        <taxon>Ecdysozoa</taxon>
        <taxon>Arthropoda</taxon>
        <taxon>Crustacea</taxon>
        <taxon>Multicrustacea</taxon>
        <taxon>Malacostraca</taxon>
        <taxon>Eumalacostraca</taxon>
        <taxon>Eucarida</taxon>
        <taxon>Decapoda</taxon>
        <taxon>Pleocyemata</taxon>
        <taxon>Anomura</taxon>
        <taxon>Galatheoidea</taxon>
        <taxon>Porcellanidae</taxon>
        <taxon>Petrolisthes</taxon>
    </lineage>
</organism>
<dbReference type="InterPro" id="IPR006201">
    <property type="entry name" value="Neur_channel"/>
</dbReference>
<dbReference type="PRINTS" id="PR00252">
    <property type="entry name" value="NRIONCHANNEL"/>
</dbReference>
<sequence length="457" mass="51604">MGLQHLLLLVLVLVSEAAGGGGAGGGGGSSYKVKVESKVSNNKLKSEGGTSEPWVNYNLSDQHILYNDIFERYNKHLMPTLSHEDIIVVHFEIALFNVLSLDTKRGIMVTNTEVIMLWNDPYLSWDPNSYNDTTELRVLYSDIWHPDVILYNTADTSYESSLINTNIIVSHDGTCKLLTHAVFTSVCDVDVQWFPFDQQICDLIFSSWTADVNQMKLDKGPSDITRFHPNQEFFLENFYSESYNDFDPCCDEPFSIITYHVQLQRRVKFALFFFIMPGVLINICALLVFSLPAETGEKLAWVLTPYEKEMKGSDDKTSQVFPFKDGDDVSVHMINVKPTHVYEGPGLFKEPFQRRSVEALEGIHRIMEARRMKAISSQPKSASQSNGSSCHVCWTEFSSLPSEPQHFSSTLSSSLSHRLERSSSTVRLGRETVTKILILVPLEGLIISNTVKEVMEK</sequence>
<keyword evidence="3" id="KW-0732">Signal</keyword>
<keyword evidence="3" id="KW-0407">Ion channel</keyword>
<protein>
    <recommendedName>
        <fullName evidence="4">Neurotransmitter-gated ion-channel ligand-binding domain-containing protein</fullName>
    </recommendedName>
</protein>
<comment type="similarity">
    <text evidence="3">Belongs to the ligand-gated ion channel (TC 1.A.9) family.</text>
</comment>
<accession>A0AAE1EKB2</accession>
<keyword evidence="3" id="KW-0812">Transmembrane</keyword>
<feature type="domain" description="Neurotransmitter-gated ion-channel ligand-binding" evidence="4">
    <location>
        <begin position="65"/>
        <end position="267"/>
    </location>
</feature>
<proteinExistence type="inferred from homology"/>
<dbReference type="SUPFAM" id="SSF63712">
    <property type="entry name" value="Nicotinic receptor ligand binding domain-like"/>
    <property type="match status" value="1"/>
</dbReference>
<keyword evidence="3" id="KW-0813">Transport</keyword>
<name>A0AAE1EKB2_PETCI</name>
<dbReference type="AlphaFoldDB" id="A0AAE1EKB2"/>
<dbReference type="Proteomes" id="UP001286313">
    <property type="component" value="Unassembled WGS sequence"/>
</dbReference>
<keyword evidence="3" id="KW-1133">Transmembrane helix</keyword>
<dbReference type="CDD" id="cd18997">
    <property type="entry name" value="LGIC_ECD_nAChR"/>
    <property type="match status" value="1"/>
</dbReference>
<keyword evidence="3" id="KW-0406">Ion transport</keyword>
<dbReference type="PANTHER" id="PTHR18945">
    <property type="entry name" value="NEUROTRANSMITTER GATED ION CHANNEL"/>
    <property type="match status" value="1"/>
</dbReference>
<dbReference type="GO" id="GO:0004888">
    <property type="term" value="F:transmembrane signaling receptor activity"/>
    <property type="evidence" value="ECO:0007669"/>
    <property type="project" value="InterPro"/>
</dbReference>
<feature type="signal peptide" evidence="3">
    <location>
        <begin position="1"/>
        <end position="17"/>
    </location>
</feature>
<dbReference type="FunFam" id="2.70.170.10:FF:000028">
    <property type="entry name" value="AcetylCholine Receptor"/>
    <property type="match status" value="1"/>
</dbReference>
<evidence type="ECO:0000256" key="2">
    <source>
        <dbReference type="ARBA" id="ARBA00023136"/>
    </source>
</evidence>
<dbReference type="Gene3D" id="2.70.170.10">
    <property type="entry name" value="Neurotransmitter-gated ion-channel ligand-binding domain"/>
    <property type="match status" value="1"/>
</dbReference>
<dbReference type="GO" id="GO:0005230">
    <property type="term" value="F:extracellular ligand-gated monoatomic ion channel activity"/>
    <property type="evidence" value="ECO:0007669"/>
    <property type="project" value="InterPro"/>
</dbReference>
<dbReference type="Pfam" id="PF02931">
    <property type="entry name" value="Neur_chan_LBD"/>
    <property type="match status" value="1"/>
</dbReference>
<feature type="chain" id="PRO_5041781462" description="Neurotransmitter-gated ion-channel ligand-binding domain-containing protein" evidence="3">
    <location>
        <begin position="18"/>
        <end position="457"/>
    </location>
</feature>
<keyword evidence="2 3" id="KW-0472">Membrane</keyword>
<evidence type="ECO:0000256" key="1">
    <source>
        <dbReference type="ARBA" id="ARBA00004141"/>
    </source>
</evidence>
<evidence type="ECO:0000259" key="4">
    <source>
        <dbReference type="Pfam" id="PF02931"/>
    </source>
</evidence>
<comment type="caution">
    <text evidence="5">The sequence shown here is derived from an EMBL/GenBank/DDBJ whole genome shotgun (WGS) entry which is preliminary data.</text>
</comment>
<feature type="transmembrane region" description="Helical" evidence="3">
    <location>
        <begin position="269"/>
        <end position="289"/>
    </location>
</feature>
<dbReference type="GO" id="GO:0016020">
    <property type="term" value="C:membrane"/>
    <property type="evidence" value="ECO:0007669"/>
    <property type="project" value="UniProtKB-SubCell"/>
</dbReference>
<evidence type="ECO:0000313" key="6">
    <source>
        <dbReference type="Proteomes" id="UP001286313"/>
    </source>
</evidence>
<comment type="subcellular location">
    <subcellularLocation>
        <location evidence="1">Membrane</location>
        <topology evidence="1">Multi-pass membrane protein</topology>
    </subcellularLocation>
</comment>
<gene>
    <name evidence="5" type="ORF">Pcinc_038441</name>
</gene>
<evidence type="ECO:0000313" key="5">
    <source>
        <dbReference type="EMBL" id="KAK3855134.1"/>
    </source>
</evidence>
<dbReference type="InterPro" id="IPR006202">
    <property type="entry name" value="Neur_chan_lig-bd"/>
</dbReference>
<reference evidence="5" key="1">
    <citation type="submission" date="2023-10" db="EMBL/GenBank/DDBJ databases">
        <title>Genome assemblies of two species of porcelain crab, Petrolisthes cinctipes and Petrolisthes manimaculis (Anomura: Porcellanidae).</title>
        <authorList>
            <person name="Angst P."/>
        </authorList>
    </citation>
    <scope>NUCLEOTIDE SEQUENCE</scope>
    <source>
        <strain evidence="5">PB745_01</strain>
        <tissue evidence="5">Gill</tissue>
    </source>
</reference>
<dbReference type="PROSITE" id="PS00236">
    <property type="entry name" value="NEUROTR_ION_CHANNEL"/>
    <property type="match status" value="1"/>
</dbReference>
<evidence type="ECO:0000256" key="3">
    <source>
        <dbReference type="RuleBase" id="RU000687"/>
    </source>
</evidence>
<dbReference type="EMBL" id="JAWQEG010006339">
    <property type="protein sequence ID" value="KAK3855134.1"/>
    <property type="molecule type" value="Genomic_DNA"/>
</dbReference>